<name>A0A4Y2U5G6_ARAVE</name>
<gene>
    <name evidence="1" type="ORF">AVEN_166412_1</name>
</gene>
<sequence>MTRTTPQLARPFPNVNATDIWPLTYDLTCNRPNTRRIFSGTVFRTCNPPPKSRDLTTRPQRPRKAFGIAKVLTSSTFITFQNAANMDIYLVGVKTSVMPT</sequence>
<accession>A0A4Y2U5G6</accession>
<dbReference type="Proteomes" id="UP000499080">
    <property type="component" value="Unassembled WGS sequence"/>
</dbReference>
<protein>
    <submittedName>
        <fullName evidence="1">Uncharacterized protein</fullName>
    </submittedName>
</protein>
<reference evidence="1 2" key="1">
    <citation type="journal article" date="2019" name="Sci. Rep.">
        <title>Orb-weaving spider Araneus ventricosus genome elucidates the spidroin gene catalogue.</title>
        <authorList>
            <person name="Kono N."/>
            <person name="Nakamura H."/>
            <person name="Ohtoshi R."/>
            <person name="Moran D.A.P."/>
            <person name="Shinohara A."/>
            <person name="Yoshida Y."/>
            <person name="Fujiwara M."/>
            <person name="Mori M."/>
            <person name="Tomita M."/>
            <person name="Arakawa K."/>
        </authorList>
    </citation>
    <scope>NUCLEOTIDE SEQUENCE [LARGE SCALE GENOMIC DNA]</scope>
</reference>
<evidence type="ECO:0000313" key="2">
    <source>
        <dbReference type="Proteomes" id="UP000499080"/>
    </source>
</evidence>
<proteinExistence type="predicted"/>
<comment type="caution">
    <text evidence="1">The sequence shown here is derived from an EMBL/GenBank/DDBJ whole genome shotgun (WGS) entry which is preliminary data.</text>
</comment>
<dbReference type="AlphaFoldDB" id="A0A4Y2U5G6"/>
<organism evidence="1 2">
    <name type="scientific">Araneus ventricosus</name>
    <name type="common">Orbweaver spider</name>
    <name type="synonym">Epeira ventricosa</name>
    <dbReference type="NCBI Taxonomy" id="182803"/>
    <lineage>
        <taxon>Eukaryota</taxon>
        <taxon>Metazoa</taxon>
        <taxon>Ecdysozoa</taxon>
        <taxon>Arthropoda</taxon>
        <taxon>Chelicerata</taxon>
        <taxon>Arachnida</taxon>
        <taxon>Araneae</taxon>
        <taxon>Araneomorphae</taxon>
        <taxon>Entelegynae</taxon>
        <taxon>Araneoidea</taxon>
        <taxon>Araneidae</taxon>
        <taxon>Araneus</taxon>
    </lineage>
</organism>
<evidence type="ECO:0000313" key="1">
    <source>
        <dbReference type="EMBL" id="GBO06926.1"/>
    </source>
</evidence>
<keyword evidence="2" id="KW-1185">Reference proteome</keyword>
<dbReference type="EMBL" id="BGPR01033102">
    <property type="protein sequence ID" value="GBO06926.1"/>
    <property type="molecule type" value="Genomic_DNA"/>
</dbReference>